<proteinExistence type="predicted"/>
<dbReference type="FunCoup" id="A0A151ZE06">
    <property type="interactions" value="1"/>
</dbReference>
<keyword evidence="4" id="KW-1185">Reference proteome</keyword>
<protein>
    <recommendedName>
        <fullName evidence="2">Putative restriction endonuclease domain-containing protein</fullName>
    </recommendedName>
</protein>
<evidence type="ECO:0000313" key="3">
    <source>
        <dbReference type="EMBL" id="KYQ92188.1"/>
    </source>
</evidence>
<dbReference type="InterPro" id="IPR012296">
    <property type="entry name" value="Nuclease_put_TT1808"/>
</dbReference>
<keyword evidence="1" id="KW-0175">Coiled coil</keyword>
<accession>A0A151ZE06</accession>
<dbReference type="InterPro" id="IPR011335">
    <property type="entry name" value="Restrct_endonuc-II-like"/>
</dbReference>
<dbReference type="AlphaFoldDB" id="A0A151ZE06"/>
<sequence length="352" mass="40141">MADFETHKLKFPWSISEKEFIKFKELNNFTSKYIDNHCIEVPEETSIDLSPLLPLLPIHINNSALTFSKSLPELISLNDHLNIETLNSSIINIKKMADLPTRQNGQMCSQLCNWTKLKKFALPNDSSSKFHLVGPNIDGIFGPDVAYFPSEQHMAINIEERKNNTIPVPPSYVIENSSYSERPNNSRQYKMNKMVMYMECGVQSGVLVDGKSRVADLFCRTKLLQPQIGPNIFTHPQVQVQIQQTQQQILQLQNSIIGTQQLLNGGPLNALEQLALTTQLNKFQDQYNNLNNNRNIYFENMTVVPNHPDVCHISIPFWSQDQYQPQHGPNLNIHCIGDVNGFQLNLSSYPMI</sequence>
<dbReference type="Gene3D" id="3.90.1570.10">
    <property type="entry name" value="tt1808, chain A"/>
    <property type="match status" value="1"/>
</dbReference>
<comment type="caution">
    <text evidence="3">The sequence shown here is derived from an EMBL/GenBank/DDBJ whole genome shotgun (WGS) entry which is preliminary data.</text>
</comment>
<dbReference type="CDD" id="cd06260">
    <property type="entry name" value="DUF820-like"/>
    <property type="match status" value="1"/>
</dbReference>
<dbReference type="InterPro" id="IPR008538">
    <property type="entry name" value="Uma2"/>
</dbReference>
<evidence type="ECO:0000259" key="2">
    <source>
        <dbReference type="Pfam" id="PF05685"/>
    </source>
</evidence>
<gene>
    <name evidence="3" type="ORF">DLAC_07034</name>
</gene>
<feature type="domain" description="Putative restriction endonuclease" evidence="2">
    <location>
        <begin position="78"/>
        <end position="227"/>
    </location>
</feature>
<organism evidence="3 4">
    <name type="scientific">Tieghemostelium lacteum</name>
    <name type="common">Slime mold</name>
    <name type="synonym">Dictyostelium lacteum</name>
    <dbReference type="NCBI Taxonomy" id="361077"/>
    <lineage>
        <taxon>Eukaryota</taxon>
        <taxon>Amoebozoa</taxon>
        <taxon>Evosea</taxon>
        <taxon>Eumycetozoa</taxon>
        <taxon>Dictyostelia</taxon>
        <taxon>Dictyosteliales</taxon>
        <taxon>Raperosteliaceae</taxon>
        <taxon>Tieghemostelium</taxon>
    </lineage>
</organism>
<dbReference type="InParanoid" id="A0A151ZE06"/>
<dbReference type="SUPFAM" id="SSF52980">
    <property type="entry name" value="Restriction endonuclease-like"/>
    <property type="match status" value="1"/>
</dbReference>
<dbReference type="Pfam" id="PF05685">
    <property type="entry name" value="Uma2"/>
    <property type="match status" value="1"/>
</dbReference>
<evidence type="ECO:0000256" key="1">
    <source>
        <dbReference type="SAM" id="Coils"/>
    </source>
</evidence>
<dbReference type="OrthoDB" id="23675at2759"/>
<reference evidence="3 4" key="1">
    <citation type="submission" date="2015-12" db="EMBL/GenBank/DDBJ databases">
        <title>Dictyostelia acquired genes for synthesis and detection of signals that induce cell-type specialization by lateral gene transfer from prokaryotes.</title>
        <authorList>
            <person name="Gloeckner G."/>
            <person name="Schaap P."/>
        </authorList>
    </citation>
    <scope>NUCLEOTIDE SEQUENCE [LARGE SCALE GENOMIC DNA]</scope>
    <source>
        <strain evidence="3 4">TK</strain>
    </source>
</reference>
<dbReference type="EMBL" id="LODT01000031">
    <property type="protein sequence ID" value="KYQ92188.1"/>
    <property type="molecule type" value="Genomic_DNA"/>
</dbReference>
<dbReference type="Proteomes" id="UP000076078">
    <property type="component" value="Unassembled WGS sequence"/>
</dbReference>
<feature type="coiled-coil region" evidence="1">
    <location>
        <begin position="273"/>
        <end position="300"/>
    </location>
</feature>
<evidence type="ECO:0000313" key="4">
    <source>
        <dbReference type="Proteomes" id="UP000076078"/>
    </source>
</evidence>
<dbReference type="GO" id="GO:0006281">
    <property type="term" value="P:DNA repair"/>
    <property type="evidence" value="ECO:0007669"/>
    <property type="project" value="UniProtKB-ARBA"/>
</dbReference>
<name>A0A151ZE06_TIELA</name>